<name>A0A2I2FJE7_ASPCN</name>
<dbReference type="RefSeq" id="XP_024674754.1">
    <property type="nucleotide sequence ID" value="XM_024811519.1"/>
</dbReference>
<dbReference type="AlphaFoldDB" id="A0A2I2FJE7"/>
<keyword evidence="2" id="KW-1185">Reference proteome</keyword>
<evidence type="ECO:0000313" key="2">
    <source>
        <dbReference type="Proteomes" id="UP000234585"/>
    </source>
</evidence>
<organism evidence="1 2">
    <name type="scientific">Aspergillus candidus</name>
    <dbReference type="NCBI Taxonomy" id="41067"/>
    <lineage>
        <taxon>Eukaryota</taxon>
        <taxon>Fungi</taxon>
        <taxon>Dikarya</taxon>
        <taxon>Ascomycota</taxon>
        <taxon>Pezizomycotina</taxon>
        <taxon>Eurotiomycetes</taxon>
        <taxon>Eurotiomycetidae</taxon>
        <taxon>Eurotiales</taxon>
        <taxon>Aspergillaceae</taxon>
        <taxon>Aspergillus</taxon>
        <taxon>Aspergillus subgen. Circumdati</taxon>
    </lineage>
</organism>
<protein>
    <submittedName>
        <fullName evidence="1">Uncharacterized protein</fullName>
    </submittedName>
</protein>
<evidence type="ECO:0000313" key="1">
    <source>
        <dbReference type="EMBL" id="PLB40742.1"/>
    </source>
</evidence>
<dbReference type="GeneID" id="36518679"/>
<dbReference type="EMBL" id="KZ559123">
    <property type="protein sequence ID" value="PLB40742.1"/>
    <property type="molecule type" value="Genomic_DNA"/>
</dbReference>
<dbReference type="Proteomes" id="UP000234585">
    <property type="component" value="Unassembled WGS sequence"/>
</dbReference>
<proteinExistence type="predicted"/>
<reference evidence="1 2" key="1">
    <citation type="submission" date="2017-12" db="EMBL/GenBank/DDBJ databases">
        <authorList>
            <consortium name="DOE Joint Genome Institute"/>
            <person name="Haridas S."/>
            <person name="Kjaerbolling I."/>
            <person name="Vesth T.C."/>
            <person name="Frisvad J.C."/>
            <person name="Nybo J.L."/>
            <person name="Theobald S."/>
            <person name="Kuo A."/>
            <person name="Bowyer P."/>
            <person name="Matsuda Y."/>
            <person name="Mondo S."/>
            <person name="Lyhne E.K."/>
            <person name="Kogle M.E."/>
            <person name="Clum A."/>
            <person name="Lipzen A."/>
            <person name="Salamov A."/>
            <person name="Ngan C.Y."/>
            <person name="Daum C."/>
            <person name="Chiniquy J."/>
            <person name="Barry K."/>
            <person name="LaButti K."/>
            <person name="Simmons B.A."/>
            <person name="Magnuson J.K."/>
            <person name="Mortensen U.H."/>
            <person name="Larsen T.O."/>
            <person name="Grigoriev I.V."/>
            <person name="Baker S.E."/>
            <person name="Andersen M.R."/>
            <person name="Nordberg H.P."/>
            <person name="Cantor M.N."/>
            <person name="Hua S.X."/>
        </authorList>
    </citation>
    <scope>NUCLEOTIDE SEQUENCE [LARGE SCALE GENOMIC DNA]</scope>
    <source>
        <strain evidence="1 2">CBS 102.13</strain>
    </source>
</reference>
<gene>
    <name evidence="1" type="ORF">BDW47DRAFT_100759</name>
</gene>
<accession>A0A2I2FJE7</accession>
<sequence length="86" mass="10240">MIVFSFFLSLFLSPDLYFPIHFSHCLIFINIRFGLQAFETFFFIFSYTNDGKRWTLSIPVTKLIPVSVECDVPAFSFIFIYFSFFF</sequence>